<protein>
    <submittedName>
        <fullName evidence="2">A0A063CF73 (Uncharacterized protein)</fullName>
    </submittedName>
</protein>
<accession>A0A1C4D8M6</accession>
<feature type="transmembrane region" description="Helical" evidence="1">
    <location>
        <begin position="12"/>
        <end position="30"/>
    </location>
</feature>
<keyword evidence="1" id="KW-0812">Transmembrane</keyword>
<dbReference type="RefSeq" id="WP_087982385.1">
    <property type="nucleotide sequence ID" value="NZ_FMBI01000027.1"/>
</dbReference>
<reference evidence="2 3" key="1">
    <citation type="submission" date="2016-08" db="EMBL/GenBank/DDBJ databases">
        <authorList>
            <person name="Seilhamer J.J."/>
        </authorList>
    </citation>
    <scope>NUCLEOTIDE SEQUENCE [LARGE SCALE GENOMIC DNA]</scope>
    <source>
        <strain evidence="2 3">IEBC_T61001</strain>
    </source>
</reference>
<keyword evidence="1" id="KW-1133">Transmembrane helix</keyword>
<evidence type="ECO:0000313" key="2">
    <source>
        <dbReference type="EMBL" id="SCC27568.1"/>
    </source>
</evidence>
<dbReference type="Pfam" id="PF11391">
    <property type="entry name" value="DUF2798"/>
    <property type="match status" value="2"/>
</dbReference>
<keyword evidence="1" id="KW-0472">Membrane</keyword>
<dbReference type="Proteomes" id="UP000195991">
    <property type="component" value="Unassembled WGS sequence"/>
</dbReference>
<evidence type="ECO:0000313" key="3">
    <source>
        <dbReference type="Proteomes" id="UP000195991"/>
    </source>
</evidence>
<dbReference type="EMBL" id="FMBI01000027">
    <property type="protein sequence ID" value="SCC27568.1"/>
    <property type="molecule type" value="Genomic_DNA"/>
</dbReference>
<name>A0A1C4D8M6_BACTU</name>
<feature type="transmembrane region" description="Helical" evidence="1">
    <location>
        <begin position="82"/>
        <end position="104"/>
    </location>
</feature>
<dbReference type="InterPro" id="IPR021529">
    <property type="entry name" value="DUF2798"/>
</dbReference>
<gene>
    <name evidence="2" type="ORF">BTT61001_02328</name>
</gene>
<evidence type="ECO:0000256" key="1">
    <source>
        <dbReference type="SAM" id="Phobius"/>
    </source>
</evidence>
<organism evidence="2 3">
    <name type="scientific">Bacillus thuringiensis</name>
    <dbReference type="NCBI Taxonomy" id="1428"/>
    <lineage>
        <taxon>Bacteria</taxon>
        <taxon>Bacillati</taxon>
        <taxon>Bacillota</taxon>
        <taxon>Bacilli</taxon>
        <taxon>Bacillales</taxon>
        <taxon>Bacillaceae</taxon>
        <taxon>Bacillus</taxon>
        <taxon>Bacillus cereus group</taxon>
    </lineage>
</organism>
<feature type="transmembrane region" description="Helical" evidence="1">
    <location>
        <begin position="42"/>
        <end position="61"/>
    </location>
</feature>
<dbReference type="AlphaFoldDB" id="A0A1C4D8M6"/>
<feature type="transmembrane region" description="Helical" evidence="1">
    <location>
        <begin position="124"/>
        <end position="148"/>
    </location>
</feature>
<proteinExistence type="predicted"/>
<sequence>MPTTRKENLQFGMMMCLGMVIVMTFYNLLMNGTGGQIHIKEIALELIIGFIIALLIEICIVGPCAKKLVFTLPFDKSKKVNIIIAMATAMVIGMVFFMSFYGMAMMYLHNGLHGESFVSMYFSIFIKNFIMAYPLQLIIMGPLVRFLFGKLVLKKKSVNVA</sequence>